<dbReference type="InterPro" id="IPR050312">
    <property type="entry name" value="IolE/XylAMocC-like"/>
</dbReference>
<dbReference type="InterPro" id="IPR013022">
    <property type="entry name" value="Xyl_isomerase-like_TIM-brl"/>
</dbReference>
<dbReference type="PANTHER" id="PTHR12110:SF53">
    <property type="entry name" value="BLR5974 PROTEIN"/>
    <property type="match status" value="1"/>
</dbReference>
<gene>
    <name evidence="2" type="ORF">ENL26_04310</name>
</gene>
<dbReference type="Proteomes" id="UP000886129">
    <property type="component" value="Unassembled WGS sequence"/>
</dbReference>
<comment type="caution">
    <text evidence="2">The sequence shown here is derived from an EMBL/GenBank/DDBJ whole genome shotgun (WGS) entry which is preliminary data.</text>
</comment>
<organism evidence="2">
    <name type="scientific">Kosmotoga arenicorallina</name>
    <dbReference type="NCBI Taxonomy" id="688066"/>
    <lineage>
        <taxon>Bacteria</taxon>
        <taxon>Thermotogati</taxon>
        <taxon>Thermotogota</taxon>
        <taxon>Thermotogae</taxon>
        <taxon>Kosmotogales</taxon>
        <taxon>Kosmotogaceae</taxon>
        <taxon>Kosmotoga</taxon>
    </lineage>
</organism>
<dbReference type="Gene3D" id="3.20.20.150">
    <property type="entry name" value="Divalent-metal-dependent TIM barrel enzymes"/>
    <property type="match status" value="1"/>
</dbReference>
<dbReference type="PANTHER" id="PTHR12110">
    <property type="entry name" value="HYDROXYPYRUVATE ISOMERASE"/>
    <property type="match status" value="1"/>
</dbReference>
<dbReference type="EMBL" id="DRTH01000260">
    <property type="protein sequence ID" value="HHF08968.1"/>
    <property type="molecule type" value="Genomic_DNA"/>
</dbReference>
<reference evidence="2" key="1">
    <citation type="journal article" date="2020" name="mSystems">
        <title>Genome- and Community-Level Interaction Insights into Carbon Utilization and Element Cycling Functions of Hydrothermarchaeota in Hydrothermal Sediment.</title>
        <authorList>
            <person name="Zhou Z."/>
            <person name="Liu Y."/>
            <person name="Xu W."/>
            <person name="Pan J."/>
            <person name="Luo Z.H."/>
            <person name="Li M."/>
        </authorList>
    </citation>
    <scope>NUCLEOTIDE SEQUENCE [LARGE SCALE GENOMIC DNA]</scope>
    <source>
        <strain evidence="2">HyVt-80</strain>
    </source>
</reference>
<dbReference type="GO" id="GO:0016853">
    <property type="term" value="F:isomerase activity"/>
    <property type="evidence" value="ECO:0007669"/>
    <property type="project" value="UniProtKB-KW"/>
</dbReference>
<dbReference type="Pfam" id="PF01261">
    <property type="entry name" value="AP_endonuc_2"/>
    <property type="match status" value="1"/>
</dbReference>
<dbReference type="SUPFAM" id="SSF51658">
    <property type="entry name" value="Xylose isomerase-like"/>
    <property type="match status" value="1"/>
</dbReference>
<proteinExistence type="predicted"/>
<dbReference type="AlphaFoldDB" id="A0A7C5I218"/>
<accession>A0A7C5I218</accession>
<evidence type="ECO:0000259" key="1">
    <source>
        <dbReference type="Pfam" id="PF01261"/>
    </source>
</evidence>
<dbReference type="InterPro" id="IPR036237">
    <property type="entry name" value="Xyl_isomerase-like_sf"/>
</dbReference>
<keyword evidence="2" id="KW-0413">Isomerase</keyword>
<protein>
    <submittedName>
        <fullName evidence="2">Sugar phosphate isomerase/epimerase</fullName>
    </submittedName>
</protein>
<feature type="non-terminal residue" evidence="2">
    <location>
        <position position="1"/>
    </location>
</feature>
<evidence type="ECO:0000313" key="2">
    <source>
        <dbReference type="EMBL" id="HHF08968.1"/>
    </source>
</evidence>
<sequence length="177" mass="20109">QSTNLHEQYLKEIGALRKLGDLAEKNGIKIAVENTSQAVSDVIGALNEAKHDSVSLLMDIGHLYLYCKQTGKDFLEEIEAGLEHAVELHVHDNFGEGEFNYSKEIITHEPFRFTYGVGDLHLPLGQGSIPYPEIFKLIKEKDFTGIITLEINSKDRFEEDYIESLKILRGIYREENV</sequence>
<name>A0A7C5I218_9BACT</name>
<feature type="domain" description="Xylose isomerase-like TIM barrel" evidence="1">
    <location>
        <begin position="12"/>
        <end position="169"/>
    </location>
</feature>